<feature type="region of interest" description="Disordered" evidence="1">
    <location>
        <begin position="1"/>
        <end position="20"/>
    </location>
</feature>
<comment type="caution">
    <text evidence="2">The sequence shown here is derived from an EMBL/GenBank/DDBJ whole genome shotgun (WGS) entry which is preliminary data.</text>
</comment>
<proteinExistence type="predicted"/>
<protein>
    <submittedName>
        <fullName evidence="2">Uncharacterized protein</fullName>
    </submittedName>
</protein>
<evidence type="ECO:0000313" key="3">
    <source>
        <dbReference type="Proteomes" id="UP000092124"/>
    </source>
</evidence>
<evidence type="ECO:0000256" key="1">
    <source>
        <dbReference type="SAM" id="MobiDB-lite"/>
    </source>
</evidence>
<keyword evidence="3" id="KW-1185">Reference proteome</keyword>
<evidence type="ECO:0000313" key="2">
    <source>
        <dbReference type="EMBL" id="OBS73379.1"/>
    </source>
</evidence>
<sequence>MTVHRALGRRSPASPPGRPGTPHLGLLHMLLDALRVPLDAHVAAPQRAGPALLVARAPGLGAARAAAAVLLALRVRVLAVDEAHQPEVHRAAEAAGGPKVKKITQNDIVQDLQGRLQVLRDHF</sequence>
<dbReference type="Proteomes" id="UP000092124">
    <property type="component" value="Unassembled WGS sequence"/>
</dbReference>
<dbReference type="EMBL" id="LZPO01046803">
    <property type="protein sequence ID" value="OBS73379.1"/>
    <property type="molecule type" value="Genomic_DNA"/>
</dbReference>
<dbReference type="AlphaFoldDB" id="A0A1A6H4Y9"/>
<gene>
    <name evidence="2" type="ORF">A6R68_12056</name>
</gene>
<organism evidence="2 3">
    <name type="scientific">Neotoma lepida</name>
    <name type="common">Desert woodrat</name>
    <dbReference type="NCBI Taxonomy" id="56216"/>
    <lineage>
        <taxon>Eukaryota</taxon>
        <taxon>Metazoa</taxon>
        <taxon>Chordata</taxon>
        <taxon>Craniata</taxon>
        <taxon>Vertebrata</taxon>
        <taxon>Euteleostomi</taxon>
        <taxon>Mammalia</taxon>
        <taxon>Eutheria</taxon>
        <taxon>Euarchontoglires</taxon>
        <taxon>Glires</taxon>
        <taxon>Rodentia</taxon>
        <taxon>Myomorpha</taxon>
        <taxon>Muroidea</taxon>
        <taxon>Cricetidae</taxon>
        <taxon>Neotominae</taxon>
        <taxon>Neotoma</taxon>
    </lineage>
</organism>
<accession>A0A1A6H4Y9</accession>
<name>A0A1A6H4Y9_NEOLE</name>
<reference evidence="2 3" key="1">
    <citation type="submission" date="2016-06" db="EMBL/GenBank/DDBJ databases">
        <title>The Draft Genome Sequence and Annotation of the Desert Woodrat Neotoma lepida.</title>
        <authorList>
            <person name="Campbell M."/>
            <person name="Oakeson K.F."/>
            <person name="Yandell M."/>
            <person name="Halpert J.R."/>
            <person name="Dearing D."/>
        </authorList>
    </citation>
    <scope>NUCLEOTIDE SEQUENCE [LARGE SCALE GENOMIC DNA]</scope>
    <source>
        <strain evidence="2">417</strain>
        <tissue evidence="2">Liver</tissue>
    </source>
</reference>